<sequence length="851" mass="90430">MATTSSAGPAAGFGRSGVSRTLLWQAEWFRGGVRRAPVTLAFLAFYWIAGAATGSLPSGPGGALADWVVLSADSLPDHWPALLLSGFWASGLPGYFAATVLILGAGLPSERLMGSVRFALAAVTSQVLGALLAIGFAHTANAIPGEWSQALESESFVGPVALACGTLTALSARLSTLWRRRLRVGLLTLLALLALYGGSFHSVTVLAAATVGAVGGPLLFGRLPRWPGRLASTRREARVLVGLVVFASAVGPVISALSSQAVGPLAVLRYLFTNVEITDPQTLAQLCGDPGQAVDCNSAKLQLRAGPAGFFLAVLPQILLAVFSDGLRRGRRFAWAGALILQGVMTVLAGLRVIRFLGGDTAGNRYELGTAQNALALGLPLLVPLAVLVLLAATHRLFTVSAPAGTYRRFAVRVAGAAVVLSIAYVAGGLLDRDGFTPRASASLLIADLPKRFLPVLELTSAVPGVLPVTLFTDLLYEGVGVLFWVFVCVMLLGSWLKPAHAPEAGDEVRARELLMKHGGSTMSWMTLWPGNTYWFAPSGDSYVAFRPGMGVALTVGEPVGPPEDLRETVEGFAAYCTANGLAACLYSVTSETEKITAGLGFSRLQVAEETVLPLGKLEFKGKKFQDVRTAMNHARKAGIEARWINYSTAPLAVIDQLHAISEEWVADKKMPEMGFTLGGLDEVDDPEVRCLLAVDRDGTVHGVTSWLPIYRDGAVVGWTLDFMRRRSSGFRPAMDFLIASAAVLLQDEGYETLSLSGAPLARSRRAGESEAPILDHVLDLLGATLEPVYGFRSLLAFKAKFQPQYVPLYMTYLDPASLPAIGNAVARAYLPEVSLSQSFTLMRRIVDGVR</sequence>
<evidence type="ECO:0000256" key="6">
    <source>
        <dbReference type="SAM" id="Phobius"/>
    </source>
</evidence>
<feature type="transmembrane region" description="Helical" evidence="6">
    <location>
        <begin position="475"/>
        <end position="497"/>
    </location>
</feature>
<feature type="transmembrane region" description="Helical" evidence="6">
    <location>
        <begin position="308"/>
        <end position="327"/>
    </location>
</feature>
<evidence type="ECO:0000256" key="2">
    <source>
        <dbReference type="ARBA" id="ARBA00022475"/>
    </source>
</evidence>
<feature type="domain" description="Phosphatidylglycerol lysyltransferase C-terminal" evidence="7">
    <location>
        <begin position="512"/>
        <end position="813"/>
    </location>
</feature>
<keyword evidence="2" id="KW-1003">Cell membrane</keyword>
<accession>A0A975PFC7</accession>
<comment type="subcellular location">
    <subcellularLocation>
        <location evidence="1">Cell membrane</location>
        <topology evidence="1">Multi-pass membrane protein</topology>
    </subcellularLocation>
</comment>
<protein>
    <submittedName>
        <fullName evidence="8">DUF2156 domain-containing protein</fullName>
    </submittedName>
</protein>
<dbReference type="InterPro" id="IPR024320">
    <property type="entry name" value="LPG_synthase_C"/>
</dbReference>
<dbReference type="PANTHER" id="PTHR34697:SF2">
    <property type="entry name" value="PHOSPHATIDYLGLYCEROL LYSYLTRANSFERASE"/>
    <property type="match status" value="1"/>
</dbReference>
<evidence type="ECO:0000256" key="1">
    <source>
        <dbReference type="ARBA" id="ARBA00004651"/>
    </source>
</evidence>
<evidence type="ECO:0000256" key="4">
    <source>
        <dbReference type="ARBA" id="ARBA00022989"/>
    </source>
</evidence>
<keyword evidence="4 6" id="KW-1133">Transmembrane helix</keyword>
<name>A0A975PFC7_9MICC</name>
<feature type="transmembrane region" description="Helical" evidence="6">
    <location>
        <begin position="374"/>
        <end position="398"/>
    </location>
</feature>
<keyword evidence="3 6" id="KW-0812">Transmembrane</keyword>
<dbReference type="InterPro" id="IPR051211">
    <property type="entry name" value="PG_lysyltransferase"/>
</dbReference>
<feature type="transmembrane region" description="Helical" evidence="6">
    <location>
        <begin position="79"/>
        <end position="104"/>
    </location>
</feature>
<keyword evidence="9" id="KW-1185">Reference proteome</keyword>
<dbReference type="AlphaFoldDB" id="A0A975PFC7"/>
<keyword evidence="5 6" id="KW-0472">Membrane</keyword>
<proteinExistence type="predicted"/>
<dbReference type="GO" id="GO:0055091">
    <property type="term" value="P:phospholipid homeostasis"/>
    <property type="evidence" value="ECO:0007669"/>
    <property type="project" value="TreeGrafter"/>
</dbReference>
<dbReference type="Pfam" id="PF09924">
    <property type="entry name" value="LPG_synthase_C"/>
    <property type="match status" value="1"/>
</dbReference>
<dbReference type="PANTHER" id="PTHR34697">
    <property type="entry name" value="PHOSPHATIDYLGLYCEROL LYSYLTRANSFERASE"/>
    <property type="match status" value="1"/>
</dbReference>
<evidence type="ECO:0000259" key="7">
    <source>
        <dbReference type="Pfam" id="PF09924"/>
    </source>
</evidence>
<dbReference type="EMBL" id="CP076456">
    <property type="protein sequence ID" value="QWQ36338.1"/>
    <property type="molecule type" value="Genomic_DNA"/>
</dbReference>
<feature type="transmembrane region" description="Helical" evidence="6">
    <location>
        <begin position="240"/>
        <end position="262"/>
    </location>
</feature>
<dbReference type="KEGG" id="asun:KG104_00340"/>
<organism evidence="8 9">
    <name type="scientific">Arthrobacter sunyaminii</name>
    <dbReference type="NCBI Taxonomy" id="2816859"/>
    <lineage>
        <taxon>Bacteria</taxon>
        <taxon>Bacillati</taxon>
        <taxon>Actinomycetota</taxon>
        <taxon>Actinomycetes</taxon>
        <taxon>Micrococcales</taxon>
        <taxon>Micrococcaceae</taxon>
        <taxon>Arthrobacter</taxon>
    </lineage>
</organism>
<gene>
    <name evidence="8" type="ORF">KG104_00340</name>
</gene>
<evidence type="ECO:0000313" key="9">
    <source>
        <dbReference type="Proteomes" id="UP000680588"/>
    </source>
</evidence>
<dbReference type="GO" id="GO:0005886">
    <property type="term" value="C:plasma membrane"/>
    <property type="evidence" value="ECO:0007669"/>
    <property type="project" value="UniProtKB-SubCell"/>
</dbReference>
<dbReference type="SUPFAM" id="SSF55729">
    <property type="entry name" value="Acyl-CoA N-acyltransferases (Nat)"/>
    <property type="match status" value="1"/>
</dbReference>
<feature type="transmembrane region" description="Helical" evidence="6">
    <location>
        <begin position="116"/>
        <end position="136"/>
    </location>
</feature>
<evidence type="ECO:0000313" key="8">
    <source>
        <dbReference type="EMBL" id="QWQ36338.1"/>
    </source>
</evidence>
<dbReference type="Proteomes" id="UP000680588">
    <property type="component" value="Chromosome"/>
</dbReference>
<dbReference type="RefSeq" id="WP_207348122.1">
    <property type="nucleotide sequence ID" value="NZ_CP076456.1"/>
</dbReference>
<evidence type="ECO:0000256" key="3">
    <source>
        <dbReference type="ARBA" id="ARBA00022692"/>
    </source>
</evidence>
<feature type="transmembrane region" description="Helical" evidence="6">
    <location>
        <begin position="181"/>
        <end position="197"/>
    </location>
</feature>
<dbReference type="GO" id="GO:0016755">
    <property type="term" value="F:aminoacyltransferase activity"/>
    <property type="evidence" value="ECO:0007669"/>
    <property type="project" value="TreeGrafter"/>
</dbReference>
<feature type="transmembrane region" description="Helical" evidence="6">
    <location>
        <begin position="38"/>
        <end position="59"/>
    </location>
</feature>
<dbReference type="InterPro" id="IPR016181">
    <property type="entry name" value="Acyl_CoA_acyltransferase"/>
</dbReference>
<evidence type="ECO:0000256" key="5">
    <source>
        <dbReference type="ARBA" id="ARBA00023136"/>
    </source>
</evidence>
<feature type="transmembrane region" description="Helical" evidence="6">
    <location>
        <begin position="203"/>
        <end position="220"/>
    </location>
</feature>
<feature type="transmembrane region" description="Helical" evidence="6">
    <location>
        <begin position="410"/>
        <end position="431"/>
    </location>
</feature>
<feature type="transmembrane region" description="Helical" evidence="6">
    <location>
        <begin position="334"/>
        <end position="354"/>
    </location>
</feature>
<feature type="transmembrane region" description="Helical" evidence="6">
    <location>
        <begin position="156"/>
        <end position="174"/>
    </location>
</feature>
<reference evidence="8" key="1">
    <citation type="submission" date="2021-06" db="EMBL/GenBank/DDBJ databases">
        <title>Novel species in genus Arthrobacter.</title>
        <authorList>
            <person name="Zhang G."/>
        </authorList>
    </citation>
    <scope>NUCLEOTIDE SEQUENCE</scope>
    <source>
        <strain evidence="8">Zg-ZUI122</strain>
    </source>
</reference>